<reference evidence="1 2" key="1">
    <citation type="submission" date="2014-04" db="EMBL/GenBank/DDBJ databases">
        <authorList>
            <consortium name="DOE Joint Genome Institute"/>
            <person name="Kuo A."/>
            <person name="Kohler A."/>
            <person name="Jargeat P."/>
            <person name="Nagy L.G."/>
            <person name="Floudas D."/>
            <person name="Copeland A."/>
            <person name="Barry K.W."/>
            <person name="Cichocki N."/>
            <person name="Veneault-Fourrey C."/>
            <person name="LaButti K."/>
            <person name="Lindquist E.A."/>
            <person name="Lipzen A."/>
            <person name="Lundell T."/>
            <person name="Morin E."/>
            <person name="Murat C."/>
            <person name="Sun H."/>
            <person name="Tunlid A."/>
            <person name="Henrissat B."/>
            <person name="Grigoriev I.V."/>
            <person name="Hibbett D.S."/>
            <person name="Martin F."/>
            <person name="Nordberg H.P."/>
            <person name="Cantor M.N."/>
            <person name="Hua S.X."/>
        </authorList>
    </citation>
    <scope>NUCLEOTIDE SEQUENCE [LARGE SCALE GENOMIC DNA]</scope>
    <source>
        <strain evidence="1 2">Ve08.2h10</strain>
    </source>
</reference>
<accession>A0A0D0DJG7</accession>
<dbReference type="Proteomes" id="UP000054538">
    <property type="component" value="Unassembled WGS sequence"/>
</dbReference>
<evidence type="ECO:0000313" key="1">
    <source>
        <dbReference type="EMBL" id="KIK98542.1"/>
    </source>
</evidence>
<protein>
    <submittedName>
        <fullName evidence="1">Uncharacterized protein</fullName>
    </submittedName>
</protein>
<sequence>MHSFYRSATVFVPEHHGLKRISDLNPGYDGALVRGCWLGVASDRGRVELRLRVSFRRTARIK</sequence>
<keyword evidence="2" id="KW-1185">Reference proteome</keyword>
<reference evidence="2" key="2">
    <citation type="submission" date="2015-01" db="EMBL/GenBank/DDBJ databases">
        <title>Evolutionary Origins and Diversification of the Mycorrhizal Mutualists.</title>
        <authorList>
            <consortium name="DOE Joint Genome Institute"/>
            <consortium name="Mycorrhizal Genomics Consortium"/>
            <person name="Kohler A."/>
            <person name="Kuo A."/>
            <person name="Nagy L.G."/>
            <person name="Floudas D."/>
            <person name="Copeland A."/>
            <person name="Barry K.W."/>
            <person name="Cichocki N."/>
            <person name="Veneault-Fourrey C."/>
            <person name="LaButti K."/>
            <person name="Lindquist E.A."/>
            <person name="Lipzen A."/>
            <person name="Lundell T."/>
            <person name="Morin E."/>
            <person name="Murat C."/>
            <person name="Riley R."/>
            <person name="Ohm R."/>
            <person name="Sun H."/>
            <person name="Tunlid A."/>
            <person name="Henrissat B."/>
            <person name="Grigoriev I.V."/>
            <person name="Hibbett D.S."/>
            <person name="Martin F."/>
        </authorList>
    </citation>
    <scope>NUCLEOTIDE SEQUENCE [LARGE SCALE GENOMIC DNA]</scope>
    <source>
        <strain evidence="2">Ve08.2h10</strain>
    </source>
</reference>
<evidence type="ECO:0000313" key="2">
    <source>
        <dbReference type="Proteomes" id="UP000054538"/>
    </source>
</evidence>
<dbReference type="EMBL" id="KN824889">
    <property type="protein sequence ID" value="KIK98542.1"/>
    <property type="molecule type" value="Genomic_DNA"/>
</dbReference>
<gene>
    <name evidence="1" type="ORF">PAXRUDRAFT_823773</name>
</gene>
<dbReference type="InParanoid" id="A0A0D0DJG7"/>
<dbReference type="HOGENOM" id="CLU_2904868_0_0_1"/>
<proteinExistence type="predicted"/>
<dbReference type="AlphaFoldDB" id="A0A0D0DJG7"/>
<name>A0A0D0DJG7_9AGAM</name>
<organism evidence="1 2">
    <name type="scientific">Paxillus rubicundulus Ve08.2h10</name>
    <dbReference type="NCBI Taxonomy" id="930991"/>
    <lineage>
        <taxon>Eukaryota</taxon>
        <taxon>Fungi</taxon>
        <taxon>Dikarya</taxon>
        <taxon>Basidiomycota</taxon>
        <taxon>Agaricomycotina</taxon>
        <taxon>Agaricomycetes</taxon>
        <taxon>Agaricomycetidae</taxon>
        <taxon>Boletales</taxon>
        <taxon>Paxilineae</taxon>
        <taxon>Paxillaceae</taxon>
        <taxon>Paxillus</taxon>
    </lineage>
</organism>